<dbReference type="Proteomes" id="UP000187283">
    <property type="component" value="Unassembled WGS sequence"/>
</dbReference>
<dbReference type="EMBL" id="LSSN01000044">
    <property type="protein sequence ID" value="OMJ26263.1"/>
    <property type="molecule type" value="Genomic_DNA"/>
</dbReference>
<gene>
    <name evidence="1" type="ORF">AYI70_g292</name>
</gene>
<protein>
    <submittedName>
        <fullName evidence="1">Uncharacterized protein</fullName>
    </submittedName>
</protein>
<evidence type="ECO:0000313" key="1">
    <source>
        <dbReference type="EMBL" id="OMJ26263.1"/>
    </source>
</evidence>
<organism evidence="1 2">
    <name type="scientific">Smittium culicis</name>
    <dbReference type="NCBI Taxonomy" id="133412"/>
    <lineage>
        <taxon>Eukaryota</taxon>
        <taxon>Fungi</taxon>
        <taxon>Fungi incertae sedis</taxon>
        <taxon>Zoopagomycota</taxon>
        <taxon>Kickxellomycotina</taxon>
        <taxon>Harpellomycetes</taxon>
        <taxon>Harpellales</taxon>
        <taxon>Legeriomycetaceae</taxon>
        <taxon>Smittium</taxon>
    </lineage>
</organism>
<sequence>MLWAGKVDRACPVLKIGTIPLADEYLVSRSLCTLSEFPFVSVISYTPSPNIELTSNGPTDLSPRVLYGSANAFNT</sequence>
<name>A0A1R1YHA4_9FUNG</name>
<keyword evidence="2" id="KW-1185">Reference proteome</keyword>
<reference evidence="1 2" key="1">
    <citation type="submission" date="2017-01" db="EMBL/GenBank/DDBJ databases">
        <authorList>
            <person name="Mah S.A."/>
            <person name="Swanson W.J."/>
            <person name="Moy G.W."/>
            <person name="Vacquier V.D."/>
        </authorList>
    </citation>
    <scope>NUCLEOTIDE SEQUENCE [LARGE SCALE GENOMIC DNA]</scope>
    <source>
        <strain evidence="1 2">GSMNP</strain>
    </source>
</reference>
<accession>A0A1R1YHA4</accession>
<evidence type="ECO:0000313" key="2">
    <source>
        <dbReference type="Proteomes" id="UP000187283"/>
    </source>
</evidence>
<comment type="caution">
    <text evidence="1">The sequence shown here is derived from an EMBL/GenBank/DDBJ whole genome shotgun (WGS) entry which is preliminary data.</text>
</comment>
<proteinExistence type="predicted"/>
<dbReference type="AlphaFoldDB" id="A0A1R1YHA4"/>